<evidence type="ECO:0000256" key="1">
    <source>
        <dbReference type="SAM" id="MobiDB-lite"/>
    </source>
</evidence>
<proteinExistence type="predicted"/>
<sequence length="425" mass="49143">MGPSPSAFCLPSKPQRLPPLRISPTFNNQQPTSLIQYSPSNTQDENNKMSQLVDYNDSDEDTIPAGTPSDNAIPRHIQQHSEIARLSQDLEKTRQTSAHLDKMLNKFKEVEKSELSRLKGEGIDVPTVRLVGLDLNYKICQMEEDLLALRETSREIDSETAAQERTKLKRCRDSLGQTMFQKRPRIIKHLDVAILWGPYARTIAECVETYYGRGYSYQHQAAEISRTDTEMGDFLAESYQHYWCHATGSWMFQRETLEDEHDSPAYQCHAAANIVPYFSNVPHEILEDLFGERKRELSGPANSLLLSRQIQYWFNQYKLVIVPVDPEEKPLKRWKIDILDKDIEDLDLHAPRFTPGGKTPRFAESLQDRELVFLNDKRPAARFLYFHFIMALIRLKDTKSESWKDARAKYLSRDPSPSLLHFLPL</sequence>
<feature type="region of interest" description="Disordered" evidence="1">
    <location>
        <begin position="1"/>
        <end position="46"/>
    </location>
</feature>
<evidence type="ECO:0000313" key="3">
    <source>
        <dbReference type="Proteomes" id="UP000070328"/>
    </source>
</evidence>
<dbReference type="EMBL" id="JFBX01000572">
    <property type="protein sequence ID" value="KXH34895.1"/>
    <property type="molecule type" value="Genomic_DNA"/>
</dbReference>
<keyword evidence="3" id="KW-1185">Reference proteome</keyword>
<accession>A0A135SG97</accession>
<gene>
    <name evidence="2" type="ORF">CSIM01_01931</name>
</gene>
<reference evidence="2 3" key="1">
    <citation type="submission" date="2014-02" db="EMBL/GenBank/DDBJ databases">
        <title>The genome sequence of Colletotrichum simmondsii CBS122122.</title>
        <authorList>
            <person name="Baroncelli R."/>
            <person name="Thon M.R."/>
        </authorList>
    </citation>
    <scope>NUCLEOTIDE SEQUENCE [LARGE SCALE GENOMIC DNA]</scope>
    <source>
        <strain evidence="2 3">CBS122122</strain>
    </source>
</reference>
<dbReference type="AlphaFoldDB" id="A0A135SG97"/>
<organism evidence="2 3">
    <name type="scientific">Colletotrichum simmondsii</name>
    <dbReference type="NCBI Taxonomy" id="703756"/>
    <lineage>
        <taxon>Eukaryota</taxon>
        <taxon>Fungi</taxon>
        <taxon>Dikarya</taxon>
        <taxon>Ascomycota</taxon>
        <taxon>Pezizomycotina</taxon>
        <taxon>Sordariomycetes</taxon>
        <taxon>Hypocreomycetidae</taxon>
        <taxon>Glomerellales</taxon>
        <taxon>Glomerellaceae</taxon>
        <taxon>Colletotrichum</taxon>
        <taxon>Colletotrichum acutatum species complex</taxon>
    </lineage>
</organism>
<feature type="compositionally biased region" description="Polar residues" evidence="1">
    <location>
        <begin position="24"/>
        <end position="46"/>
    </location>
</feature>
<comment type="caution">
    <text evidence="2">The sequence shown here is derived from an EMBL/GenBank/DDBJ whole genome shotgun (WGS) entry which is preliminary data.</text>
</comment>
<evidence type="ECO:0008006" key="4">
    <source>
        <dbReference type="Google" id="ProtNLM"/>
    </source>
</evidence>
<dbReference type="OrthoDB" id="4844405at2759"/>
<name>A0A135SG97_9PEZI</name>
<evidence type="ECO:0000313" key="2">
    <source>
        <dbReference type="EMBL" id="KXH34895.1"/>
    </source>
</evidence>
<dbReference type="Proteomes" id="UP000070328">
    <property type="component" value="Unassembled WGS sequence"/>
</dbReference>
<protein>
    <recommendedName>
        <fullName evidence="4">HNH nuclease domain-containing protein</fullName>
    </recommendedName>
</protein>